<feature type="transmembrane region" description="Helical" evidence="10">
    <location>
        <begin position="177"/>
        <end position="198"/>
    </location>
</feature>
<feature type="transmembrane region" description="Helical" evidence="10">
    <location>
        <begin position="223"/>
        <end position="242"/>
    </location>
</feature>
<keyword evidence="5 11" id="KW-0732">Signal</keyword>
<dbReference type="InterPro" id="IPR008457">
    <property type="entry name" value="Cu-R_CopD_dom"/>
</dbReference>
<feature type="region of interest" description="Disordered" evidence="9">
    <location>
        <begin position="439"/>
        <end position="544"/>
    </location>
</feature>
<evidence type="ECO:0000259" key="12">
    <source>
        <dbReference type="Pfam" id="PF04234"/>
    </source>
</evidence>
<evidence type="ECO:0000256" key="8">
    <source>
        <dbReference type="ARBA" id="ARBA00023136"/>
    </source>
</evidence>
<organism evidence="14 15">
    <name type="scientific">Streptomyces thinghirensis</name>
    <dbReference type="NCBI Taxonomy" id="551547"/>
    <lineage>
        <taxon>Bacteria</taxon>
        <taxon>Bacillati</taxon>
        <taxon>Actinomycetota</taxon>
        <taxon>Actinomycetes</taxon>
        <taxon>Kitasatosporales</taxon>
        <taxon>Streptomycetaceae</taxon>
        <taxon>Streptomyces</taxon>
    </lineage>
</organism>
<proteinExistence type="predicted"/>
<keyword evidence="4" id="KW-0479">Metal-binding</keyword>
<gene>
    <name evidence="14" type="ORF">GCM10023323_33890</name>
</gene>
<keyword evidence="7" id="KW-0186">Copper</keyword>
<evidence type="ECO:0000256" key="5">
    <source>
        <dbReference type="ARBA" id="ARBA00022729"/>
    </source>
</evidence>
<reference evidence="15" key="1">
    <citation type="journal article" date="2019" name="Int. J. Syst. Evol. Microbiol.">
        <title>The Global Catalogue of Microorganisms (GCM) 10K type strain sequencing project: providing services to taxonomists for standard genome sequencing and annotation.</title>
        <authorList>
            <consortium name="The Broad Institute Genomics Platform"/>
            <consortium name="The Broad Institute Genome Sequencing Center for Infectious Disease"/>
            <person name="Wu L."/>
            <person name="Ma J."/>
        </authorList>
    </citation>
    <scope>NUCLEOTIDE SEQUENCE [LARGE SCALE GENOMIC DNA]</scope>
    <source>
        <strain evidence="15">JCM 18306</strain>
    </source>
</reference>
<comment type="subcellular location">
    <subcellularLocation>
        <location evidence="1">Cell membrane</location>
        <topology evidence="1">Multi-pass membrane protein</topology>
    </subcellularLocation>
</comment>
<keyword evidence="2" id="KW-1003">Cell membrane</keyword>
<evidence type="ECO:0000313" key="14">
    <source>
        <dbReference type="EMBL" id="GAA5209611.1"/>
    </source>
</evidence>
<feature type="compositionally biased region" description="Low complexity" evidence="9">
    <location>
        <begin position="492"/>
        <end position="509"/>
    </location>
</feature>
<keyword evidence="6 10" id="KW-1133">Transmembrane helix</keyword>
<feature type="domain" description="Copper resistance protein D" evidence="13">
    <location>
        <begin position="319"/>
        <end position="387"/>
    </location>
</feature>
<evidence type="ECO:0000256" key="7">
    <source>
        <dbReference type="ARBA" id="ARBA00023008"/>
    </source>
</evidence>
<dbReference type="Pfam" id="PF04234">
    <property type="entry name" value="CopC"/>
    <property type="match status" value="1"/>
</dbReference>
<name>A0ABP9T5I1_9ACTN</name>
<dbReference type="PANTHER" id="PTHR34820:SF4">
    <property type="entry name" value="INNER MEMBRANE PROTEIN YEBZ"/>
    <property type="match status" value="1"/>
</dbReference>
<feature type="compositionally biased region" description="Low complexity" evidence="9">
    <location>
        <begin position="471"/>
        <end position="484"/>
    </location>
</feature>
<keyword evidence="15" id="KW-1185">Reference proteome</keyword>
<feature type="transmembrane region" description="Helical" evidence="10">
    <location>
        <begin position="550"/>
        <end position="571"/>
    </location>
</feature>
<feature type="transmembrane region" description="Helical" evidence="10">
    <location>
        <begin position="254"/>
        <end position="275"/>
    </location>
</feature>
<feature type="signal peptide" evidence="11">
    <location>
        <begin position="1"/>
        <end position="20"/>
    </location>
</feature>
<evidence type="ECO:0000256" key="3">
    <source>
        <dbReference type="ARBA" id="ARBA00022692"/>
    </source>
</evidence>
<feature type="transmembrane region" description="Helical" evidence="10">
    <location>
        <begin position="361"/>
        <end position="378"/>
    </location>
</feature>
<dbReference type="InterPro" id="IPR007348">
    <property type="entry name" value="CopC_dom"/>
</dbReference>
<feature type="compositionally biased region" description="Basic and acidic residues" evidence="9">
    <location>
        <begin position="510"/>
        <end position="531"/>
    </location>
</feature>
<evidence type="ECO:0000256" key="1">
    <source>
        <dbReference type="ARBA" id="ARBA00004651"/>
    </source>
</evidence>
<evidence type="ECO:0000256" key="6">
    <source>
        <dbReference type="ARBA" id="ARBA00022989"/>
    </source>
</evidence>
<comment type="caution">
    <text evidence="14">The sequence shown here is derived from an EMBL/GenBank/DDBJ whole genome shotgun (WGS) entry which is preliminary data.</text>
</comment>
<feature type="transmembrane region" description="Helical" evidence="10">
    <location>
        <begin position="324"/>
        <end position="341"/>
    </location>
</feature>
<evidence type="ECO:0000256" key="2">
    <source>
        <dbReference type="ARBA" id="ARBA00022475"/>
    </source>
</evidence>
<feature type="transmembrane region" description="Helical" evidence="10">
    <location>
        <begin position="287"/>
        <end position="312"/>
    </location>
</feature>
<evidence type="ECO:0000259" key="13">
    <source>
        <dbReference type="Pfam" id="PF05425"/>
    </source>
</evidence>
<keyword evidence="8 10" id="KW-0472">Membrane</keyword>
<evidence type="ECO:0000256" key="10">
    <source>
        <dbReference type="SAM" id="Phobius"/>
    </source>
</evidence>
<dbReference type="InterPro" id="IPR014755">
    <property type="entry name" value="Cu-Rt/internalin_Ig-like"/>
</dbReference>
<evidence type="ECO:0000313" key="15">
    <source>
        <dbReference type="Proteomes" id="UP001499878"/>
    </source>
</evidence>
<evidence type="ECO:0000256" key="9">
    <source>
        <dbReference type="SAM" id="MobiDB-lite"/>
    </source>
</evidence>
<dbReference type="EMBL" id="BAABJR010000008">
    <property type="protein sequence ID" value="GAA5209611.1"/>
    <property type="molecule type" value="Genomic_DNA"/>
</dbReference>
<feature type="domain" description="CopC" evidence="12">
    <location>
        <begin position="21"/>
        <end position="117"/>
    </location>
</feature>
<evidence type="ECO:0000256" key="4">
    <source>
        <dbReference type="ARBA" id="ARBA00022723"/>
    </source>
</evidence>
<feature type="transmembrane region" description="Helical" evidence="10">
    <location>
        <begin position="146"/>
        <end position="165"/>
    </location>
</feature>
<dbReference type="InterPro" id="IPR014756">
    <property type="entry name" value="Ig_E-set"/>
</dbReference>
<protein>
    <recommendedName>
        <fullName evidence="16">Transporter</fullName>
    </recommendedName>
</protein>
<dbReference type="Gene3D" id="2.60.40.1220">
    <property type="match status" value="1"/>
</dbReference>
<dbReference type="PANTHER" id="PTHR34820">
    <property type="entry name" value="INNER MEMBRANE PROTEIN YEBZ"/>
    <property type="match status" value="1"/>
</dbReference>
<dbReference type="Proteomes" id="UP001499878">
    <property type="component" value="Unassembled WGS sequence"/>
</dbReference>
<feature type="compositionally biased region" description="Basic and acidic residues" evidence="9">
    <location>
        <begin position="441"/>
        <end position="452"/>
    </location>
</feature>
<sequence length="701" mass="71072">MLLGTLLVLLVLGGAGPASAHAALRATDPEDGSVLQRAPRHVTLTFTESVGLRDDSFRVLDPGGHRVRTGEAGRADGRADTARVALTGRLGEGTYTVAWRVVSADSHPVSGAFTFSVGKPSATTASVDPGPTEDPLTAALHKIARYLAYLAAALLIGTAAFVALCRPPDPAPLRRPLVAGWWTLLGSTVALLVLRAPYEAGTGPAAALDADALGGTLTTRPGALLLVRLALLVPTGLFLVRMARGGRYRHRERAPLAAAVGAALAVGLALTWAAAEHAAAGIQVPVAVTSSVLHLLATAVWLGGLVALLAILRSSADAATVARFSRTAFASVTVLVVTGVYQSWRGLGSWPALTETTYGRLLLAKLAGVAVLLAAAAVSRRWTGAGLSVGAAGAAGAVGTTGTTGATGATGAVGAAGAIGATGATGAVGVAGSVSAVDAETAVRERVRERVPEPVGGPPARASERSEPMAPERGSSEPESSDPGPSEPGAPDPGSSEPGAPDPGSSEPGTSEREPSERGSSEREPSERGPSESEPSAVEDARRRGLRRSVLVEAVVAAVVLVVTTVLTSTVPGRAADEAARAVPAGGVLPASVTTIPFDVGPSGRGTVQITLDPGRTGDNAVQAVVFGPDGSLAAIPELRLSFTLPDRGVGPIDAELVDRGGYWSANSLTLPLPGTWTMKTTVRVSEIDQVSETRRIRVER</sequence>
<dbReference type="InterPro" id="IPR032694">
    <property type="entry name" value="CopC/D"/>
</dbReference>
<feature type="chain" id="PRO_5046218512" description="Transporter" evidence="11">
    <location>
        <begin position="21"/>
        <end position="701"/>
    </location>
</feature>
<dbReference type="SUPFAM" id="SSF81296">
    <property type="entry name" value="E set domains"/>
    <property type="match status" value="1"/>
</dbReference>
<keyword evidence="3 10" id="KW-0812">Transmembrane</keyword>
<accession>A0ABP9T5I1</accession>
<dbReference type="RefSeq" id="WP_345631196.1">
    <property type="nucleotide sequence ID" value="NZ_BAABJR010000008.1"/>
</dbReference>
<evidence type="ECO:0000256" key="11">
    <source>
        <dbReference type="SAM" id="SignalP"/>
    </source>
</evidence>
<evidence type="ECO:0008006" key="16">
    <source>
        <dbReference type="Google" id="ProtNLM"/>
    </source>
</evidence>
<dbReference type="Pfam" id="PF05425">
    <property type="entry name" value="CopD"/>
    <property type="match status" value="1"/>
</dbReference>